<protein>
    <recommendedName>
        <fullName evidence="5">Protein-arginine rhamnosyltransferase</fullName>
    </recommendedName>
    <alternativeName>
        <fullName evidence="6">EF-P arginine rhamnosyltransferase</fullName>
    </alternativeName>
</protein>
<dbReference type="Pfam" id="PF10093">
    <property type="entry name" value="EarP"/>
    <property type="match status" value="3"/>
</dbReference>
<comment type="similarity">
    <text evidence="4">Belongs to the glycosyltransferase 104 family.</text>
</comment>
<proteinExistence type="inferred from homology"/>
<dbReference type="InterPro" id="IPR016633">
    <property type="entry name" value="EarP"/>
</dbReference>
<reference evidence="9 10" key="1">
    <citation type="submission" date="2020-05" db="EMBL/GenBank/DDBJ databases">
        <authorList>
            <person name="Niu N."/>
        </authorList>
    </citation>
    <scope>NUCLEOTIDE SEQUENCE [LARGE SCALE GENOMIC DNA]</scope>
    <source>
        <strain evidence="9 10">LMG10982</strain>
    </source>
</reference>
<keyword evidence="2 9" id="KW-0808">Transferase</keyword>
<evidence type="ECO:0000256" key="3">
    <source>
        <dbReference type="ARBA" id="ARBA00024303"/>
    </source>
</evidence>
<accession>A0A7Y4LBD1</accession>
<evidence type="ECO:0000256" key="6">
    <source>
        <dbReference type="ARBA" id="ARBA00030025"/>
    </source>
</evidence>
<evidence type="ECO:0000313" key="9">
    <source>
        <dbReference type="EMBL" id="NOL49431.1"/>
    </source>
</evidence>
<name>A0A7Y4LBD1_9BURK</name>
<dbReference type="GO" id="GO:0003746">
    <property type="term" value="F:translation elongation factor activity"/>
    <property type="evidence" value="ECO:0007669"/>
    <property type="project" value="UniProtKB-KW"/>
</dbReference>
<evidence type="ECO:0000256" key="2">
    <source>
        <dbReference type="ARBA" id="ARBA00022679"/>
    </source>
</evidence>
<comment type="catalytic activity">
    <reaction evidence="7">
        <text>dTDP-beta-L-rhamnose + L-arginyl-[protein] = N(omega)-(alpha-L-rhamnosyl)-L-arginyl-[protein] + dTDP + H(+)</text>
        <dbReference type="Rhea" id="RHEA:66692"/>
        <dbReference type="Rhea" id="RHEA-COMP:10532"/>
        <dbReference type="Rhea" id="RHEA-COMP:17096"/>
        <dbReference type="ChEBI" id="CHEBI:15378"/>
        <dbReference type="ChEBI" id="CHEBI:29965"/>
        <dbReference type="ChEBI" id="CHEBI:57510"/>
        <dbReference type="ChEBI" id="CHEBI:58369"/>
        <dbReference type="ChEBI" id="CHEBI:167445"/>
    </reaction>
    <physiologicalReaction direction="left-to-right" evidence="7">
        <dbReference type="Rhea" id="RHEA:66693"/>
    </physiologicalReaction>
</comment>
<dbReference type="AlphaFoldDB" id="A0A7Y4LBD1"/>
<feature type="region of interest" description="Disordered" evidence="8">
    <location>
        <begin position="136"/>
        <end position="171"/>
    </location>
</feature>
<keyword evidence="10" id="KW-1185">Reference proteome</keyword>
<comment type="function">
    <text evidence="3">Protein-arginine rhamnosyltransferase that catalyzes the transfer of a single rhamnose to elongation factor P (EF-P) on 'Lys-32', a modification required for EF-P-dependent rescue of polyproline stalled ribosomes.</text>
</comment>
<evidence type="ECO:0000313" key="10">
    <source>
        <dbReference type="Proteomes" id="UP000541421"/>
    </source>
</evidence>
<sequence length="612" mass="69496">MAATVSSSRTPFIDLFCRVVDNYGDIGVCWRLARDLQLRLVSLTTSPNNTTYISNHLKNSPGTSDKTTPSKESESLWTYFNPLLHYPIRLWVDDLQSFARIEPQVNPQLIQQIVKGICIMHWMAPSSNTQALHKNTAVDKNPLDKDRLDNSQPTDMRNNSNPANNQSHKLSTPDHSLYHKNIIPAFVVIEAFGTDLDEHFIQLMPGHTHCWLNLEYLSAETWVEGMHGLASPQPNGVPKYFFFPGFTHKTGGLIQEKGLLPRLTAFQQDKTQIQQWLATHIHPDVALAYQVGARLVSVFCYPSAPFAGLNQSLIRQYSVDTRPTVLLMPEGVLPQAEAQLANILENYVLNPSNQLSIEDNHLTDICTDACAANNHHLNMHAQTLNVDNTPPKKHLCHNPPITIQRFKFLPQEQFDYLLSACDFNIVRGEDSFVRAIWSGKPFIWHIYEQQEETHLEKLQAWLDSCQAPQIIADTQLAWNRYAAWNNPAIRPTNNVKSENTKTTPELSEKEAQTRLHAYQTQLEKLLALYWQSLNNPQSINAHFIDGENANSKAPYNKNSNNAKLAKTPIDPYYDLITSFHRHYQEQQSQHLSLAESILNFPAKGESSTPAKR</sequence>
<dbReference type="EMBL" id="JABGBO010000004">
    <property type="protein sequence ID" value="NOL49431.1"/>
    <property type="molecule type" value="Genomic_DNA"/>
</dbReference>
<dbReference type="RefSeq" id="WP_171588402.1">
    <property type="nucleotide sequence ID" value="NZ_JABGBO010000004.1"/>
</dbReference>
<evidence type="ECO:0000256" key="7">
    <source>
        <dbReference type="ARBA" id="ARBA00048472"/>
    </source>
</evidence>
<dbReference type="GO" id="GO:0106361">
    <property type="term" value="F:protein-arginine rhamnosyltransferase activity"/>
    <property type="evidence" value="ECO:0007669"/>
    <property type="project" value="InterPro"/>
</dbReference>
<comment type="caution">
    <text evidence="9">The sequence shown here is derived from an EMBL/GenBank/DDBJ whole genome shotgun (WGS) entry which is preliminary data.</text>
</comment>
<feature type="compositionally biased region" description="Polar residues" evidence="8">
    <location>
        <begin position="150"/>
        <end position="171"/>
    </location>
</feature>
<evidence type="ECO:0000256" key="8">
    <source>
        <dbReference type="SAM" id="MobiDB-lite"/>
    </source>
</evidence>
<evidence type="ECO:0000256" key="5">
    <source>
        <dbReference type="ARBA" id="ARBA00024416"/>
    </source>
</evidence>
<keyword evidence="9" id="KW-0648">Protein biosynthesis</keyword>
<gene>
    <name evidence="9" type="ORF">HKX40_04675</name>
</gene>
<dbReference type="Proteomes" id="UP000541421">
    <property type="component" value="Unassembled WGS sequence"/>
</dbReference>
<evidence type="ECO:0000256" key="4">
    <source>
        <dbReference type="ARBA" id="ARBA00024346"/>
    </source>
</evidence>
<evidence type="ECO:0000256" key="1">
    <source>
        <dbReference type="ARBA" id="ARBA00022676"/>
    </source>
</evidence>
<keyword evidence="1" id="KW-0328">Glycosyltransferase</keyword>
<organism evidence="9 10">
    <name type="scientific">Pelistega europaea</name>
    <dbReference type="NCBI Taxonomy" id="106147"/>
    <lineage>
        <taxon>Bacteria</taxon>
        <taxon>Pseudomonadati</taxon>
        <taxon>Pseudomonadota</taxon>
        <taxon>Betaproteobacteria</taxon>
        <taxon>Burkholderiales</taxon>
        <taxon>Alcaligenaceae</taxon>
        <taxon>Pelistega</taxon>
    </lineage>
</organism>
<keyword evidence="9" id="KW-0251">Elongation factor</keyword>